<dbReference type="Proteomes" id="UP000027195">
    <property type="component" value="Unassembled WGS sequence"/>
</dbReference>
<sequence length="308" mass="33540">MTPAGEISIDQADGNTEGTERVMARLFPDHPEWHSSAALFNYALMQAMVLPEEVPPPKRMGGVAVWDSGAISTITQCIVKVPNLTVDAQNATTNAPDLINQFFAEMRVYRTVGFHPQLLRFLGGVGGIGLALERVDGDLLHRRLTQPDIPVSMKADWANQIIAGLAHIHSFGLSHGELSTHTIFIGGSPDARRTTVKLIDFGRSRVVGEPVYLTSPPFAAPEVLRQESDVDGILADAYSFAIVLFCVDAGHLPSFSPGEEQIDDALPDLTSVTLFEPLIRKFLRGRATRPRVQESDRVAFPGHPSSLL</sequence>
<evidence type="ECO:0000313" key="2">
    <source>
        <dbReference type="EMBL" id="KDQ14266.1"/>
    </source>
</evidence>
<dbReference type="EMBL" id="KL198038">
    <property type="protein sequence ID" value="KDQ14266.1"/>
    <property type="molecule type" value="Genomic_DNA"/>
</dbReference>
<dbReference type="InParanoid" id="A0A067MRQ3"/>
<dbReference type="Gene3D" id="1.10.510.10">
    <property type="entry name" value="Transferase(Phosphotransferase) domain 1"/>
    <property type="match status" value="1"/>
</dbReference>
<dbReference type="GO" id="GO:0004672">
    <property type="term" value="F:protein kinase activity"/>
    <property type="evidence" value="ECO:0007669"/>
    <property type="project" value="InterPro"/>
</dbReference>
<dbReference type="GO" id="GO:0005524">
    <property type="term" value="F:ATP binding"/>
    <property type="evidence" value="ECO:0007669"/>
    <property type="project" value="InterPro"/>
</dbReference>
<reference evidence="3" key="1">
    <citation type="journal article" date="2014" name="Proc. Natl. Acad. Sci. U.S.A.">
        <title>Extensive sampling of basidiomycete genomes demonstrates inadequacy of the white-rot/brown-rot paradigm for wood decay fungi.</title>
        <authorList>
            <person name="Riley R."/>
            <person name="Salamov A.A."/>
            <person name="Brown D.W."/>
            <person name="Nagy L.G."/>
            <person name="Floudas D."/>
            <person name="Held B.W."/>
            <person name="Levasseur A."/>
            <person name="Lombard V."/>
            <person name="Morin E."/>
            <person name="Otillar R."/>
            <person name="Lindquist E.A."/>
            <person name="Sun H."/>
            <person name="LaButti K.M."/>
            <person name="Schmutz J."/>
            <person name="Jabbour D."/>
            <person name="Luo H."/>
            <person name="Baker S.E."/>
            <person name="Pisabarro A.G."/>
            <person name="Walton J.D."/>
            <person name="Blanchette R.A."/>
            <person name="Henrissat B."/>
            <person name="Martin F."/>
            <person name="Cullen D."/>
            <person name="Hibbett D.S."/>
            <person name="Grigoriev I.V."/>
        </authorList>
    </citation>
    <scope>NUCLEOTIDE SEQUENCE [LARGE SCALE GENOMIC DNA]</scope>
    <source>
        <strain evidence="3">FD-172 SS1</strain>
    </source>
</reference>
<protein>
    <recommendedName>
        <fullName evidence="1">Protein kinase domain-containing protein</fullName>
    </recommendedName>
</protein>
<feature type="domain" description="Protein kinase" evidence="1">
    <location>
        <begin position="60"/>
        <end position="306"/>
    </location>
</feature>
<organism evidence="2 3">
    <name type="scientific">Botryobasidium botryosum (strain FD-172 SS1)</name>
    <dbReference type="NCBI Taxonomy" id="930990"/>
    <lineage>
        <taxon>Eukaryota</taxon>
        <taxon>Fungi</taxon>
        <taxon>Dikarya</taxon>
        <taxon>Basidiomycota</taxon>
        <taxon>Agaricomycotina</taxon>
        <taxon>Agaricomycetes</taxon>
        <taxon>Cantharellales</taxon>
        <taxon>Botryobasidiaceae</taxon>
        <taxon>Botryobasidium</taxon>
    </lineage>
</organism>
<dbReference type="PROSITE" id="PS50011">
    <property type="entry name" value="PROTEIN_KINASE_DOM"/>
    <property type="match status" value="1"/>
</dbReference>
<dbReference type="STRING" id="930990.A0A067MRQ3"/>
<dbReference type="GO" id="GO:0007165">
    <property type="term" value="P:signal transduction"/>
    <property type="evidence" value="ECO:0007669"/>
    <property type="project" value="TreeGrafter"/>
</dbReference>
<proteinExistence type="predicted"/>
<dbReference type="InterPro" id="IPR050167">
    <property type="entry name" value="Ser_Thr_protein_kinase"/>
</dbReference>
<dbReference type="Pfam" id="PF00069">
    <property type="entry name" value="Pkinase"/>
    <property type="match status" value="1"/>
</dbReference>
<dbReference type="GO" id="GO:0005737">
    <property type="term" value="C:cytoplasm"/>
    <property type="evidence" value="ECO:0007669"/>
    <property type="project" value="TreeGrafter"/>
</dbReference>
<dbReference type="SUPFAM" id="SSF56112">
    <property type="entry name" value="Protein kinase-like (PK-like)"/>
    <property type="match status" value="1"/>
</dbReference>
<evidence type="ECO:0000313" key="3">
    <source>
        <dbReference type="Proteomes" id="UP000027195"/>
    </source>
</evidence>
<dbReference type="InterPro" id="IPR000719">
    <property type="entry name" value="Prot_kinase_dom"/>
</dbReference>
<dbReference type="InterPro" id="IPR011009">
    <property type="entry name" value="Kinase-like_dom_sf"/>
</dbReference>
<dbReference type="OrthoDB" id="1668230at2759"/>
<accession>A0A067MRQ3</accession>
<dbReference type="HOGENOM" id="CLU_060801_0_0_1"/>
<keyword evidence="3" id="KW-1185">Reference proteome</keyword>
<name>A0A067MRQ3_BOTB1</name>
<dbReference type="AlphaFoldDB" id="A0A067MRQ3"/>
<evidence type="ECO:0000259" key="1">
    <source>
        <dbReference type="PROSITE" id="PS50011"/>
    </source>
</evidence>
<dbReference type="PANTHER" id="PTHR23257">
    <property type="entry name" value="SERINE-THREONINE PROTEIN KINASE"/>
    <property type="match status" value="1"/>
</dbReference>
<gene>
    <name evidence="2" type="ORF">BOTBODRAFT_347273</name>
</gene>